<accession>A0A7X2P843</accession>
<protein>
    <submittedName>
        <fullName evidence="5">LacI family transcriptional regulator</fullName>
    </submittedName>
</protein>
<dbReference type="Proteomes" id="UP000466864">
    <property type="component" value="Unassembled WGS sequence"/>
</dbReference>
<dbReference type="AlphaFoldDB" id="A0A7X2P843"/>
<dbReference type="SUPFAM" id="SSF53822">
    <property type="entry name" value="Periplasmic binding protein-like I"/>
    <property type="match status" value="1"/>
</dbReference>
<feature type="domain" description="HTH lacI-type" evidence="4">
    <location>
        <begin position="3"/>
        <end position="56"/>
    </location>
</feature>
<dbReference type="Gene3D" id="1.10.260.40">
    <property type="entry name" value="lambda repressor-like DNA-binding domains"/>
    <property type="match status" value="1"/>
</dbReference>
<dbReference type="InterPro" id="IPR001761">
    <property type="entry name" value="Peripla_BP/Lac1_sug-bd_dom"/>
</dbReference>
<organism evidence="5 6">
    <name type="scientific">Bilifractor porci</name>
    <dbReference type="NCBI Taxonomy" id="2606636"/>
    <lineage>
        <taxon>Bacteria</taxon>
        <taxon>Bacillati</taxon>
        <taxon>Bacillota</taxon>
        <taxon>Clostridia</taxon>
        <taxon>Lachnospirales</taxon>
        <taxon>Lachnospiraceae</taxon>
        <taxon>Bilifractor</taxon>
    </lineage>
</organism>
<dbReference type="CDD" id="cd06267">
    <property type="entry name" value="PBP1_LacI_sugar_binding-like"/>
    <property type="match status" value="1"/>
</dbReference>
<reference evidence="5 6" key="1">
    <citation type="submission" date="2019-08" db="EMBL/GenBank/DDBJ databases">
        <title>In-depth cultivation of the pig gut microbiome towards novel bacterial diversity and tailored functional studies.</title>
        <authorList>
            <person name="Wylensek D."/>
            <person name="Hitch T.C.A."/>
            <person name="Clavel T."/>
        </authorList>
    </citation>
    <scope>NUCLEOTIDE SEQUENCE [LARGE SCALE GENOMIC DNA]</scope>
    <source>
        <strain evidence="5 6">Oil+RF-744-WCA-WT-13</strain>
    </source>
</reference>
<gene>
    <name evidence="5" type="ORF">FYJ60_05820</name>
</gene>
<evidence type="ECO:0000259" key="4">
    <source>
        <dbReference type="PROSITE" id="PS50932"/>
    </source>
</evidence>
<dbReference type="Pfam" id="PF00532">
    <property type="entry name" value="Peripla_BP_1"/>
    <property type="match status" value="1"/>
</dbReference>
<dbReference type="SUPFAM" id="SSF47413">
    <property type="entry name" value="lambda repressor-like DNA-binding domains"/>
    <property type="match status" value="1"/>
</dbReference>
<dbReference type="CDD" id="cd01392">
    <property type="entry name" value="HTH_LacI"/>
    <property type="match status" value="1"/>
</dbReference>
<name>A0A7X2P843_9FIRM</name>
<evidence type="ECO:0000313" key="6">
    <source>
        <dbReference type="Proteomes" id="UP000466864"/>
    </source>
</evidence>
<dbReference type="Gene3D" id="3.40.50.2300">
    <property type="match status" value="2"/>
</dbReference>
<keyword evidence="3" id="KW-0804">Transcription</keyword>
<dbReference type="EMBL" id="VUMV01000003">
    <property type="protein sequence ID" value="MST81830.1"/>
    <property type="molecule type" value="Genomic_DNA"/>
</dbReference>
<evidence type="ECO:0000256" key="1">
    <source>
        <dbReference type="ARBA" id="ARBA00023015"/>
    </source>
</evidence>
<proteinExistence type="predicted"/>
<keyword evidence="6" id="KW-1185">Reference proteome</keyword>
<sequence length="345" mass="37920">MAATIKDISRETGLSLATISKYLNGGNVLPKNREKIDAAVEKLHYQVNEIARGLVTNRTKTIGVICYNAASIFNGTLVSYIGAELSRHGYGMLICDSRNNEGQEAENVRFLVNKKVDGIIITPVAHTAEFLSPADESGIPVVLLDRRVSGSGYDSVTVNNQQAAYLAGKYLMRKHHRKIAAIASKMEYTGIQRMKGLELAMSESSLSIPPEYLKLGSHSVEHGYRGMKELLRLEDPPTAVFLTNYDLNLGAVMALNEEGADCPGSISMLGFDDLILPHIMKPDLTVVAQPMEEMGRKAVELVLHRLELKHEKKEEPVQSIVFSAALKEGDSVRDLAEPGFQRRGK</sequence>
<dbReference type="GO" id="GO:0000976">
    <property type="term" value="F:transcription cis-regulatory region binding"/>
    <property type="evidence" value="ECO:0007669"/>
    <property type="project" value="TreeGrafter"/>
</dbReference>
<keyword evidence="1" id="KW-0805">Transcription regulation</keyword>
<dbReference type="InterPro" id="IPR010982">
    <property type="entry name" value="Lambda_DNA-bd_dom_sf"/>
</dbReference>
<dbReference type="RefSeq" id="WP_154457737.1">
    <property type="nucleotide sequence ID" value="NZ_VUMV01000003.1"/>
</dbReference>
<keyword evidence="2" id="KW-0238">DNA-binding</keyword>
<dbReference type="InterPro" id="IPR000843">
    <property type="entry name" value="HTH_LacI"/>
</dbReference>
<dbReference type="Pfam" id="PF00356">
    <property type="entry name" value="LacI"/>
    <property type="match status" value="1"/>
</dbReference>
<dbReference type="PANTHER" id="PTHR30146:SF109">
    <property type="entry name" value="HTH-TYPE TRANSCRIPTIONAL REGULATOR GALS"/>
    <property type="match status" value="1"/>
</dbReference>
<dbReference type="PROSITE" id="PS50932">
    <property type="entry name" value="HTH_LACI_2"/>
    <property type="match status" value="1"/>
</dbReference>
<evidence type="ECO:0000256" key="2">
    <source>
        <dbReference type="ARBA" id="ARBA00023125"/>
    </source>
</evidence>
<dbReference type="InterPro" id="IPR028082">
    <property type="entry name" value="Peripla_BP_I"/>
</dbReference>
<dbReference type="SMART" id="SM00354">
    <property type="entry name" value="HTH_LACI"/>
    <property type="match status" value="1"/>
</dbReference>
<dbReference type="PANTHER" id="PTHR30146">
    <property type="entry name" value="LACI-RELATED TRANSCRIPTIONAL REPRESSOR"/>
    <property type="match status" value="1"/>
</dbReference>
<dbReference type="GO" id="GO:0003700">
    <property type="term" value="F:DNA-binding transcription factor activity"/>
    <property type="evidence" value="ECO:0007669"/>
    <property type="project" value="TreeGrafter"/>
</dbReference>
<comment type="caution">
    <text evidence="5">The sequence shown here is derived from an EMBL/GenBank/DDBJ whole genome shotgun (WGS) entry which is preliminary data.</text>
</comment>
<evidence type="ECO:0000313" key="5">
    <source>
        <dbReference type="EMBL" id="MST81830.1"/>
    </source>
</evidence>
<evidence type="ECO:0000256" key="3">
    <source>
        <dbReference type="ARBA" id="ARBA00023163"/>
    </source>
</evidence>